<dbReference type="Gene3D" id="3.40.50.2300">
    <property type="match status" value="1"/>
</dbReference>
<evidence type="ECO:0000256" key="2">
    <source>
        <dbReference type="PROSITE-ProRule" id="PRU00169"/>
    </source>
</evidence>
<dbReference type="SMART" id="SM00448">
    <property type="entry name" value="REC"/>
    <property type="match status" value="1"/>
</dbReference>
<dbReference type="Pfam" id="PF00072">
    <property type="entry name" value="Response_reg"/>
    <property type="match status" value="1"/>
</dbReference>
<reference evidence="5" key="1">
    <citation type="journal article" date="2019" name="Int. J. Syst. Evol. Microbiol.">
        <title>The Global Catalogue of Microorganisms (GCM) 10K type strain sequencing project: providing services to taxonomists for standard genome sequencing and annotation.</title>
        <authorList>
            <consortium name="The Broad Institute Genomics Platform"/>
            <consortium name="The Broad Institute Genome Sequencing Center for Infectious Disease"/>
            <person name="Wu L."/>
            <person name="Ma J."/>
        </authorList>
    </citation>
    <scope>NUCLEOTIDE SEQUENCE [LARGE SCALE GENOMIC DNA]</scope>
    <source>
        <strain evidence="5">JCM 17705</strain>
    </source>
</reference>
<sequence>MVNSMKRKVLIIEDEPVISEMMCILLETEGYIVISLSDTAIARQQLLMHDVAMVMLDVNLNGEDGPSMCTYIKQEANLKHIPVVLVSTNSELETIKNTCGADDFIQKPFDLDYFINKVNGYGRAVA</sequence>
<dbReference type="EMBL" id="BAABFT010000002">
    <property type="protein sequence ID" value="GAA4313487.1"/>
    <property type="molecule type" value="Genomic_DNA"/>
</dbReference>
<comment type="caution">
    <text evidence="4">The sequence shown here is derived from an EMBL/GenBank/DDBJ whole genome shotgun (WGS) entry which is preliminary data.</text>
</comment>
<dbReference type="SUPFAM" id="SSF52172">
    <property type="entry name" value="CheY-like"/>
    <property type="match status" value="1"/>
</dbReference>
<dbReference type="InterPro" id="IPR050595">
    <property type="entry name" value="Bact_response_regulator"/>
</dbReference>
<evidence type="ECO:0000313" key="5">
    <source>
        <dbReference type="Proteomes" id="UP001500582"/>
    </source>
</evidence>
<gene>
    <name evidence="4" type="ORF">GCM10023149_09270</name>
</gene>
<evidence type="ECO:0000256" key="1">
    <source>
        <dbReference type="ARBA" id="ARBA00022553"/>
    </source>
</evidence>
<keyword evidence="5" id="KW-1185">Reference proteome</keyword>
<dbReference type="InterPro" id="IPR011006">
    <property type="entry name" value="CheY-like_superfamily"/>
</dbReference>
<dbReference type="InterPro" id="IPR001789">
    <property type="entry name" value="Sig_transdc_resp-reg_receiver"/>
</dbReference>
<dbReference type="PANTHER" id="PTHR44591">
    <property type="entry name" value="STRESS RESPONSE REGULATOR PROTEIN 1"/>
    <property type="match status" value="1"/>
</dbReference>
<feature type="modified residue" description="4-aspartylphosphate" evidence="2">
    <location>
        <position position="57"/>
    </location>
</feature>
<proteinExistence type="predicted"/>
<keyword evidence="1 2" id="KW-0597">Phosphoprotein</keyword>
<feature type="domain" description="Response regulatory" evidence="3">
    <location>
        <begin position="8"/>
        <end position="122"/>
    </location>
</feature>
<accession>A0ABP8FYA7</accession>
<dbReference type="PANTHER" id="PTHR44591:SF3">
    <property type="entry name" value="RESPONSE REGULATORY DOMAIN-CONTAINING PROTEIN"/>
    <property type="match status" value="1"/>
</dbReference>
<name>A0ABP8FYA7_9SPHI</name>
<evidence type="ECO:0000313" key="4">
    <source>
        <dbReference type="EMBL" id="GAA4313487.1"/>
    </source>
</evidence>
<evidence type="ECO:0000259" key="3">
    <source>
        <dbReference type="PROSITE" id="PS50110"/>
    </source>
</evidence>
<protein>
    <recommendedName>
        <fullName evidence="3">Response regulatory domain-containing protein</fullName>
    </recommendedName>
</protein>
<dbReference type="Proteomes" id="UP001500582">
    <property type="component" value="Unassembled WGS sequence"/>
</dbReference>
<organism evidence="4 5">
    <name type="scientific">Mucilaginibacter gynuensis</name>
    <dbReference type="NCBI Taxonomy" id="1302236"/>
    <lineage>
        <taxon>Bacteria</taxon>
        <taxon>Pseudomonadati</taxon>
        <taxon>Bacteroidota</taxon>
        <taxon>Sphingobacteriia</taxon>
        <taxon>Sphingobacteriales</taxon>
        <taxon>Sphingobacteriaceae</taxon>
        <taxon>Mucilaginibacter</taxon>
    </lineage>
</organism>
<dbReference type="PROSITE" id="PS50110">
    <property type="entry name" value="RESPONSE_REGULATORY"/>
    <property type="match status" value="1"/>
</dbReference>